<evidence type="ECO:0000256" key="1">
    <source>
        <dbReference type="ARBA" id="ARBA00008023"/>
    </source>
</evidence>
<reference evidence="12 13" key="1">
    <citation type="journal article" date="2010" name="Stand. Genomic Sci.">
        <title>Complete genome sequence of Ignisphaera aggregans type strain (AQ1.S1).</title>
        <authorList>
            <person name="Goker M."/>
            <person name="Held B."/>
            <person name="Lapidus A."/>
            <person name="Nolan M."/>
            <person name="Spring S."/>
            <person name="Yasawong M."/>
            <person name="Lucas S."/>
            <person name="Glavina Del Rio T."/>
            <person name="Tice H."/>
            <person name="Cheng J.F."/>
            <person name="Goodwin L."/>
            <person name="Tapia R."/>
            <person name="Pitluck S."/>
            <person name="Liolios K."/>
            <person name="Ivanova N."/>
            <person name="Mavromatis K."/>
            <person name="Mikhailova N."/>
            <person name="Pati A."/>
            <person name="Chen A."/>
            <person name="Palaniappan K."/>
            <person name="Brambilla E."/>
            <person name="Land M."/>
            <person name="Hauser L."/>
            <person name="Chang Y.J."/>
            <person name="Jeffries C.D."/>
            <person name="Brettin T."/>
            <person name="Detter J.C."/>
            <person name="Han C."/>
            <person name="Rohde M."/>
            <person name="Sikorski J."/>
            <person name="Woyke T."/>
            <person name="Bristow J."/>
            <person name="Eisen J.A."/>
            <person name="Markowitz V."/>
            <person name="Hugenholtz P."/>
            <person name="Kyrpides N.C."/>
            <person name="Klenk H.P."/>
        </authorList>
    </citation>
    <scope>NUCLEOTIDE SEQUENCE [LARGE SCALE GENOMIC DNA]</scope>
    <source>
        <strain evidence="13">DSM 17230 / JCM 13409 / AQ1.S1</strain>
    </source>
</reference>
<dbReference type="GO" id="GO:0017111">
    <property type="term" value="F:ribonucleoside triphosphate phosphatase activity"/>
    <property type="evidence" value="ECO:0007669"/>
    <property type="project" value="InterPro"/>
</dbReference>
<evidence type="ECO:0000256" key="4">
    <source>
        <dbReference type="ARBA" id="ARBA00022741"/>
    </source>
</evidence>
<name>E0SNW5_IGNAA</name>
<feature type="binding site" evidence="10">
    <location>
        <position position="70"/>
    </location>
    <ligand>
        <name>substrate</name>
    </ligand>
</feature>
<keyword evidence="4 10" id="KW-0547">Nucleotide-binding</keyword>
<dbReference type="AlphaFoldDB" id="E0SNW5"/>
<proteinExistence type="inferred from homology"/>
<feature type="binding site" evidence="10">
    <location>
        <begin position="145"/>
        <end position="148"/>
    </location>
    <ligand>
        <name>substrate</name>
    </ligand>
</feature>
<dbReference type="NCBIfam" id="NF011396">
    <property type="entry name" value="PRK14821.1"/>
    <property type="match status" value="1"/>
</dbReference>
<dbReference type="PANTHER" id="PTHR11067:SF9">
    <property type="entry name" value="INOSINE TRIPHOSPHATE PYROPHOSPHATASE"/>
    <property type="match status" value="1"/>
</dbReference>
<dbReference type="GO" id="GO:0009117">
    <property type="term" value="P:nucleotide metabolic process"/>
    <property type="evidence" value="ECO:0007669"/>
    <property type="project" value="UniProtKB-KW"/>
</dbReference>
<comment type="catalytic activity">
    <reaction evidence="8 10">
        <text>dITP + H2O = dIMP + diphosphate + H(+)</text>
        <dbReference type="Rhea" id="RHEA:28342"/>
        <dbReference type="ChEBI" id="CHEBI:15377"/>
        <dbReference type="ChEBI" id="CHEBI:15378"/>
        <dbReference type="ChEBI" id="CHEBI:33019"/>
        <dbReference type="ChEBI" id="CHEBI:61194"/>
        <dbReference type="ChEBI" id="CHEBI:61382"/>
        <dbReference type="EC" id="3.6.1.66"/>
    </reaction>
</comment>
<evidence type="ECO:0000256" key="7">
    <source>
        <dbReference type="ARBA" id="ARBA00023080"/>
    </source>
</evidence>
<dbReference type="HAMAP" id="MF_01405">
    <property type="entry name" value="Non_canon_purine_NTPase"/>
    <property type="match status" value="1"/>
</dbReference>
<dbReference type="GO" id="GO:0035870">
    <property type="term" value="F:dITP diphosphatase activity"/>
    <property type="evidence" value="ECO:0007669"/>
    <property type="project" value="UniProtKB-UniRule"/>
</dbReference>
<comment type="subunit">
    <text evidence="2 10">Homodimer.</text>
</comment>
<dbReference type="Gene3D" id="3.90.950.10">
    <property type="match status" value="1"/>
</dbReference>
<comment type="similarity">
    <text evidence="1 10 11">Belongs to the HAM1 NTPase family.</text>
</comment>
<dbReference type="InterPro" id="IPR002637">
    <property type="entry name" value="RdgB/HAM1"/>
</dbReference>
<evidence type="ECO:0000313" key="12">
    <source>
        <dbReference type="EMBL" id="ADM27911.1"/>
    </source>
</evidence>
<comment type="function">
    <text evidence="10">Pyrophosphatase that catalyzes the hydrolysis of nucleoside triphosphates to their monophosphate derivatives, with a high preference for the non-canonical purine nucleotides XTP (xanthosine triphosphate), dITP (deoxyinosine triphosphate) and ITP. Seems to function as a house-cleaning enzyme that removes non-canonical purine nucleotides from the nucleotide pool, thus preventing their incorporation into DNA/RNA and avoiding chromosomal lesions.</text>
</comment>
<feature type="binding site" evidence="10">
    <location>
        <position position="69"/>
    </location>
    <ligand>
        <name>Mg(2+)</name>
        <dbReference type="ChEBI" id="CHEBI:18420"/>
    </ligand>
</feature>
<feature type="binding site" evidence="10">
    <location>
        <position position="168"/>
    </location>
    <ligand>
        <name>substrate</name>
    </ligand>
</feature>
<dbReference type="GO" id="GO:0009146">
    <property type="term" value="P:purine nucleoside triphosphate catabolic process"/>
    <property type="evidence" value="ECO:0007669"/>
    <property type="project" value="UniProtKB-UniRule"/>
</dbReference>
<evidence type="ECO:0000256" key="5">
    <source>
        <dbReference type="ARBA" id="ARBA00022801"/>
    </source>
</evidence>
<dbReference type="GO" id="GO:0046872">
    <property type="term" value="F:metal ion binding"/>
    <property type="evidence" value="ECO:0007669"/>
    <property type="project" value="UniProtKB-KW"/>
</dbReference>
<keyword evidence="3 10" id="KW-0479">Metal-binding</keyword>
<dbReference type="STRING" id="583356.Igag_1098"/>
<gene>
    <name evidence="12" type="ordered locus">Igag_1098</name>
</gene>
<dbReference type="CDD" id="cd00515">
    <property type="entry name" value="HAM1"/>
    <property type="match status" value="1"/>
</dbReference>
<keyword evidence="13" id="KW-1185">Reference proteome</keyword>
<dbReference type="GO" id="GO:0005737">
    <property type="term" value="C:cytoplasm"/>
    <property type="evidence" value="ECO:0007669"/>
    <property type="project" value="TreeGrafter"/>
</dbReference>
<dbReference type="GO" id="GO:0036220">
    <property type="term" value="F:ITP diphosphatase activity"/>
    <property type="evidence" value="ECO:0007669"/>
    <property type="project" value="UniProtKB-UniRule"/>
</dbReference>
<organism evidence="12 13">
    <name type="scientific">Ignisphaera aggregans (strain DSM 17230 / JCM 13409 / AQ1.S1)</name>
    <dbReference type="NCBI Taxonomy" id="583356"/>
    <lineage>
        <taxon>Archaea</taxon>
        <taxon>Thermoproteota</taxon>
        <taxon>Thermoprotei</taxon>
        <taxon>Desulfurococcales</taxon>
        <taxon>Desulfurococcaceae</taxon>
        <taxon>Ignisphaera</taxon>
    </lineage>
</organism>
<dbReference type="KEGG" id="iag:Igag_1098"/>
<feature type="active site" description="Proton acceptor" evidence="10">
    <location>
        <position position="69"/>
    </location>
</feature>
<feature type="binding site" evidence="10">
    <location>
        <position position="40"/>
    </location>
    <ligand>
        <name>Mg(2+)</name>
        <dbReference type="ChEBI" id="CHEBI:18420"/>
    </ligand>
</feature>
<dbReference type="NCBIfam" id="TIGR00042">
    <property type="entry name" value="RdgB/HAM1 family non-canonical purine NTP pyrophosphatase"/>
    <property type="match status" value="1"/>
</dbReference>
<dbReference type="FunFam" id="3.90.950.10:FF:000001">
    <property type="entry name" value="dITP/XTP pyrophosphatase"/>
    <property type="match status" value="1"/>
</dbReference>
<sequence length="196" mass="22217">MATDMKIMFVTNNMNKVIEANEIVKSFGIELIPIDVKKIEIQSDSLREIAIYAAKHAYEVIRKPVVVEDSGLFIDALNGFPGPYSSYVYRTIGLKGILKLMEGVRNRNARFIAIVALAISDSEIYVFEGITEGYIANEIRGDKGFGYDPIFIPSNHSKTFAEMDRSEKNMYSHRGKAFRALGEWVYANRDRLIFSQ</sequence>
<keyword evidence="5 10" id="KW-0378">Hydrolase</keyword>
<evidence type="ECO:0000256" key="8">
    <source>
        <dbReference type="ARBA" id="ARBA00051875"/>
    </source>
</evidence>
<evidence type="ECO:0000256" key="6">
    <source>
        <dbReference type="ARBA" id="ARBA00022842"/>
    </source>
</evidence>
<feature type="binding site" evidence="10">
    <location>
        <begin position="11"/>
        <end position="16"/>
    </location>
    <ligand>
        <name>substrate</name>
    </ligand>
</feature>
<keyword evidence="7 10" id="KW-0546">Nucleotide metabolism</keyword>
<dbReference type="InterPro" id="IPR029001">
    <property type="entry name" value="ITPase-like_fam"/>
</dbReference>
<comment type="cofactor">
    <cofactor evidence="10">
        <name>Mg(2+)</name>
        <dbReference type="ChEBI" id="CHEBI:18420"/>
    </cofactor>
    <text evidence="10">Binds 1 Mg(2+) ion per subunit.</text>
</comment>
<evidence type="ECO:0000256" key="9">
    <source>
        <dbReference type="ARBA" id="ARBA00052017"/>
    </source>
</evidence>
<dbReference type="EMBL" id="CP002098">
    <property type="protein sequence ID" value="ADM27911.1"/>
    <property type="molecule type" value="Genomic_DNA"/>
</dbReference>
<comment type="catalytic activity">
    <reaction evidence="9 10">
        <text>XTP + H2O = XMP + diphosphate + H(+)</text>
        <dbReference type="Rhea" id="RHEA:28610"/>
        <dbReference type="ChEBI" id="CHEBI:15377"/>
        <dbReference type="ChEBI" id="CHEBI:15378"/>
        <dbReference type="ChEBI" id="CHEBI:33019"/>
        <dbReference type="ChEBI" id="CHEBI:57464"/>
        <dbReference type="ChEBI" id="CHEBI:61314"/>
        <dbReference type="EC" id="3.6.1.66"/>
    </reaction>
</comment>
<evidence type="ECO:0000256" key="11">
    <source>
        <dbReference type="RuleBase" id="RU003781"/>
    </source>
</evidence>
<evidence type="ECO:0000256" key="2">
    <source>
        <dbReference type="ARBA" id="ARBA00011738"/>
    </source>
</evidence>
<dbReference type="Proteomes" id="UP000001304">
    <property type="component" value="Chromosome"/>
</dbReference>
<dbReference type="SUPFAM" id="SSF52972">
    <property type="entry name" value="ITPase-like"/>
    <property type="match status" value="1"/>
</dbReference>
<accession>E0SNW5</accession>
<dbReference type="GO" id="GO:0036222">
    <property type="term" value="F:XTP diphosphatase activity"/>
    <property type="evidence" value="ECO:0007669"/>
    <property type="project" value="UniProtKB-UniRule"/>
</dbReference>
<dbReference type="GO" id="GO:0000166">
    <property type="term" value="F:nucleotide binding"/>
    <property type="evidence" value="ECO:0007669"/>
    <property type="project" value="UniProtKB-KW"/>
</dbReference>
<dbReference type="BioCyc" id="IAGG583356:GHAH-1080-MONOMER"/>
<evidence type="ECO:0000256" key="10">
    <source>
        <dbReference type="HAMAP-Rule" id="MF_01405"/>
    </source>
</evidence>
<evidence type="ECO:0000313" key="13">
    <source>
        <dbReference type="Proteomes" id="UP000001304"/>
    </source>
</evidence>
<comment type="catalytic activity">
    <reaction evidence="10">
        <text>ITP + H2O = IMP + diphosphate + H(+)</text>
        <dbReference type="Rhea" id="RHEA:29399"/>
        <dbReference type="ChEBI" id="CHEBI:15377"/>
        <dbReference type="ChEBI" id="CHEBI:15378"/>
        <dbReference type="ChEBI" id="CHEBI:33019"/>
        <dbReference type="ChEBI" id="CHEBI:58053"/>
        <dbReference type="ChEBI" id="CHEBI:61402"/>
        <dbReference type="EC" id="3.6.1.66"/>
    </reaction>
</comment>
<evidence type="ECO:0000256" key="3">
    <source>
        <dbReference type="ARBA" id="ARBA00022723"/>
    </source>
</evidence>
<dbReference type="InterPro" id="IPR020922">
    <property type="entry name" value="dITP/XTP_pyrophosphatase"/>
</dbReference>
<dbReference type="EC" id="3.6.1.66" evidence="10"/>
<dbReference type="PANTHER" id="PTHR11067">
    <property type="entry name" value="INOSINE TRIPHOSPHATE PYROPHOSPHATASE/HAM1 PROTEIN"/>
    <property type="match status" value="1"/>
</dbReference>
<feature type="binding site" evidence="10">
    <location>
        <begin position="173"/>
        <end position="174"/>
    </location>
    <ligand>
        <name>substrate</name>
    </ligand>
</feature>
<keyword evidence="6 10" id="KW-0460">Magnesium</keyword>
<protein>
    <recommendedName>
        <fullName evidence="10">dITP/XTP pyrophosphatase</fullName>
        <ecNumber evidence="10">3.6.1.66</ecNumber>
    </recommendedName>
    <alternativeName>
        <fullName evidence="10">Non-canonical purine NTP pyrophosphatase</fullName>
    </alternativeName>
    <alternativeName>
        <fullName evidence="10">Non-standard purine NTP pyrophosphatase</fullName>
    </alternativeName>
    <alternativeName>
        <fullName evidence="10">Nucleoside-triphosphate diphosphatase</fullName>
    </alternativeName>
    <alternativeName>
        <fullName evidence="10">Nucleoside-triphosphate pyrophosphatase</fullName>
        <shortName evidence="10">NTPase</shortName>
    </alternativeName>
</protein>
<dbReference type="HOGENOM" id="CLU_082080_1_0_2"/>
<dbReference type="Pfam" id="PF01725">
    <property type="entry name" value="Ham1p_like"/>
    <property type="match status" value="1"/>
</dbReference>